<dbReference type="NCBIfam" id="NF033564">
    <property type="entry name" value="transpos_ISAs1"/>
    <property type="match status" value="1"/>
</dbReference>
<feature type="domain" description="Transposase IS4-like" evidence="1">
    <location>
        <begin position="142"/>
        <end position="369"/>
    </location>
</feature>
<dbReference type="GO" id="GO:0003677">
    <property type="term" value="F:DNA binding"/>
    <property type="evidence" value="ECO:0007669"/>
    <property type="project" value="InterPro"/>
</dbReference>
<dbReference type="GO" id="GO:0004803">
    <property type="term" value="F:transposase activity"/>
    <property type="evidence" value="ECO:0007669"/>
    <property type="project" value="InterPro"/>
</dbReference>
<dbReference type="InterPro" id="IPR047647">
    <property type="entry name" value="ISAs1_transpos"/>
</dbReference>
<dbReference type="EMBL" id="CP046172">
    <property type="protein sequence ID" value="QIS08843.1"/>
    <property type="molecule type" value="Genomic_DNA"/>
</dbReference>
<dbReference type="InterPro" id="IPR032806">
    <property type="entry name" value="YbfD_N"/>
</dbReference>
<gene>
    <name evidence="3" type="ORF">F5544_04645</name>
</gene>
<evidence type="ECO:0000313" key="3">
    <source>
        <dbReference type="EMBL" id="QIS08843.1"/>
    </source>
</evidence>
<reference evidence="3 4" key="1">
    <citation type="journal article" date="2019" name="ACS Chem. Biol.">
        <title>Identification and Mobilization of a Cryptic Antibiotic Biosynthesis Gene Locus from a Human-Pathogenic Nocardia Isolate.</title>
        <authorList>
            <person name="Herisse M."/>
            <person name="Ishida K."/>
            <person name="Porter J.L."/>
            <person name="Howden B."/>
            <person name="Hertweck C."/>
            <person name="Stinear T.P."/>
            <person name="Pidot S.J."/>
        </authorList>
    </citation>
    <scope>NUCLEOTIDE SEQUENCE [LARGE SCALE GENOMIC DNA]</scope>
    <source>
        <strain evidence="3 4">AUSMDU00012717</strain>
    </source>
</reference>
<dbReference type="PANTHER" id="PTHR30298">
    <property type="entry name" value="H REPEAT-ASSOCIATED PREDICTED TRANSPOSASE"/>
    <property type="match status" value="1"/>
</dbReference>
<dbReference type="PANTHER" id="PTHR30298:SF0">
    <property type="entry name" value="PROTEIN YBFL-RELATED"/>
    <property type="match status" value="1"/>
</dbReference>
<dbReference type="Pfam" id="PF01609">
    <property type="entry name" value="DDE_Tnp_1"/>
    <property type="match status" value="1"/>
</dbReference>
<evidence type="ECO:0000259" key="2">
    <source>
        <dbReference type="Pfam" id="PF13808"/>
    </source>
</evidence>
<dbReference type="InterPro" id="IPR002559">
    <property type="entry name" value="Transposase_11"/>
</dbReference>
<evidence type="ECO:0000259" key="1">
    <source>
        <dbReference type="Pfam" id="PF01609"/>
    </source>
</evidence>
<dbReference type="Pfam" id="PF13808">
    <property type="entry name" value="DDE_Tnp_1_assoc"/>
    <property type="match status" value="1"/>
</dbReference>
<name>A0A6G9Y706_9NOCA</name>
<accession>A0A6G9Y706</accession>
<feature type="domain" description="H repeat-associated protein N-terminal" evidence="2">
    <location>
        <begin position="47"/>
        <end position="133"/>
    </location>
</feature>
<keyword evidence="4" id="KW-1185">Reference proteome</keyword>
<dbReference type="Proteomes" id="UP000503540">
    <property type="component" value="Chromosome"/>
</dbReference>
<dbReference type="InterPro" id="IPR051698">
    <property type="entry name" value="Transposase_11-like"/>
</dbReference>
<dbReference type="KEGG" id="nah:F5544_04645"/>
<dbReference type="GO" id="GO:0006313">
    <property type="term" value="P:DNA transposition"/>
    <property type="evidence" value="ECO:0007669"/>
    <property type="project" value="InterPro"/>
</dbReference>
<dbReference type="AlphaFoldDB" id="A0A6G9Y706"/>
<proteinExistence type="predicted"/>
<protein>
    <submittedName>
        <fullName evidence="3">ISAs1 family transposase</fullName>
    </submittedName>
</protein>
<sequence>MIGSSTSFHIRSSAVPASSSPTSVLAVELSCEGGESARLPGVVSLLELLGEVADPRARRGVRYSAGAILAAALAAVLAGARSLTAIGQWVGEAPVTVLSQLGFQGSVPAESTIRRFLQALDADALDKVIGEWMWRKTRGMRGRRVVSFDGKSLRGTREGDGRPIHLLSGVCQRLGVVLGQIGVGSKTNEIPMLRELLAGIDIDGMIITADAMHTNRDTATYITDLGGDYLLTVKDNQPRLRKALKKLPWHSVRTHDRTRTRRHGREETRTLKALAIRGPDIEFPGARLALKITRRRVDAKTRKFQSATIYAITSLTAADATPRQIAAWLRGHWHIENRVHCVRDVTFDEDRCRVRTGAGAQVMATLRNTTIGLLRLRGHHSIAAGLRHHSYQHERPLELLKSC</sequence>
<organism evidence="3 4">
    <name type="scientific">Nocardia arthritidis</name>
    <dbReference type="NCBI Taxonomy" id="228602"/>
    <lineage>
        <taxon>Bacteria</taxon>
        <taxon>Bacillati</taxon>
        <taxon>Actinomycetota</taxon>
        <taxon>Actinomycetes</taxon>
        <taxon>Mycobacteriales</taxon>
        <taxon>Nocardiaceae</taxon>
        <taxon>Nocardia</taxon>
    </lineage>
</organism>
<evidence type="ECO:0000313" key="4">
    <source>
        <dbReference type="Proteomes" id="UP000503540"/>
    </source>
</evidence>